<proteinExistence type="predicted"/>
<evidence type="ECO:0000313" key="1">
    <source>
        <dbReference type="EMBL" id="KAF8714069.1"/>
    </source>
</evidence>
<dbReference type="PANTHER" id="PTHR33075">
    <property type="entry name" value="OS02G0499800 PROTEIN"/>
    <property type="match status" value="1"/>
</dbReference>
<name>A0A835BVB1_9POAL</name>
<protein>
    <submittedName>
        <fullName evidence="1">Uncharacterized protein</fullName>
    </submittedName>
</protein>
<organism evidence="1 2">
    <name type="scientific">Digitaria exilis</name>
    <dbReference type="NCBI Taxonomy" id="1010633"/>
    <lineage>
        <taxon>Eukaryota</taxon>
        <taxon>Viridiplantae</taxon>
        <taxon>Streptophyta</taxon>
        <taxon>Embryophyta</taxon>
        <taxon>Tracheophyta</taxon>
        <taxon>Spermatophyta</taxon>
        <taxon>Magnoliopsida</taxon>
        <taxon>Liliopsida</taxon>
        <taxon>Poales</taxon>
        <taxon>Poaceae</taxon>
        <taxon>PACMAD clade</taxon>
        <taxon>Panicoideae</taxon>
        <taxon>Panicodae</taxon>
        <taxon>Paniceae</taxon>
        <taxon>Anthephorinae</taxon>
        <taxon>Digitaria</taxon>
    </lineage>
</organism>
<reference evidence="1" key="1">
    <citation type="submission" date="2020-07" db="EMBL/GenBank/DDBJ databases">
        <title>Genome sequence and genetic diversity analysis of an under-domesticated orphan crop, white fonio (Digitaria exilis).</title>
        <authorList>
            <person name="Bennetzen J.L."/>
            <person name="Chen S."/>
            <person name="Ma X."/>
            <person name="Wang X."/>
            <person name="Yssel A.E.J."/>
            <person name="Chaluvadi S.R."/>
            <person name="Johnson M."/>
            <person name="Gangashetty P."/>
            <person name="Hamidou F."/>
            <person name="Sanogo M.D."/>
            <person name="Zwaenepoel A."/>
            <person name="Wallace J."/>
            <person name="Van De Peer Y."/>
            <person name="Van Deynze A."/>
        </authorList>
    </citation>
    <scope>NUCLEOTIDE SEQUENCE</scope>
    <source>
        <tissue evidence="1">Leaves</tissue>
    </source>
</reference>
<dbReference type="AlphaFoldDB" id="A0A835BVB1"/>
<accession>A0A835BVB1</accession>
<dbReference type="PANTHER" id="PTHR33075:SF7">
    <property type="entry name" value="OS02G0303350 PROTEIN"/>
    <property type="match status" value="1"/>
</dbReference>
<evidence type="ECO:0000313" key="2">
    <source>
        <dbReference type="Proteomes" id="UP000636709"/>
    </source>
</evidence>
<keyword evidence="2" id="KW-1185">Reference proteome</keyword>
<sequence>MGDLSNLDSRPGREFQEAVYDRFGPFAHVSSPSPSDDFFVVVSFSRSSIRIDQYDVALILQSVIGSHAPEFRVKHQSYWIFRFSVSSKNIGLMVRRLGVRLNEVQPSPIGDAFVRFGSPVERERFLDRVIQFGHGYTLRFIKHDEGDHVRLHDLDREVWVMLMLFPNDARNNTALSKAVAGFGLLRYWYDSTNNARVVCKILLHDEAKIPDDVVVLVGLEPRVRTWTCPVYVLKRKGVQIPGDEDVFPPPDGGLAHPFPPPPPRWMGMDGPNDGPVQVSGDDVVSHSAHGPSGDDVMSGACAIGEEEVIAQLEETENVQLVDPEAALQPEVVGDARSDPLAMEVQPREVFVSSPPLIVPPLFPRGFENVIIKVNNRSFVISSIPKPIIFFDSRQIKYFFCNLDTIVPSYVSDDNTRRFLASIAFDPLAQEEKTPGLIGPLPLLGPLVPYPASDDEEVQEIESLPPSSSTRKHHRRTMREPLDVAFLHRSARLAQDDGFIDNASAEAAAVDNPSVYTAQHAGPPFVGCTLPQH</sequence>
<gene>
    <name evidence="1" type="ORF">HU200_028065</name>
</gene>
<dbReference type="Proteomes" id="UP000636709">
    <property type="component" value="Unassembled WGS sequence"/>
</dbReference>
<dbReference type="EMBL" id="JACEFO010001739">
    <property type="protein sequence ID" value="KAF8714069.1"/>
    <property type="molecule type" value="Genomic_DNA"/>
</dbReference>
<comment type="caution">
    <text evidence="1">The sequence shown here is derived from an EMBL/GenBank/DDBJ whole genome shotgun (WGS) entry which is preliminary data.</text>
</comment>